<accession>A0ABT1PXB7</accession>
<keyword evidence="3" id="KW-1185">Reference proteome</keyword>
<reference evidence="2" key="1">
    <citation type="submission" date="2022-06" db="EMBL/GenBank/DDBJ databases">
        <title>Draft genome sequence of Streptomyces sp. RB6PN25 isolated from peat swamp forest in Thailand.</title>
        <authorList>
            <person name="Duangmal K."/>
            <person name="Klaysubun C."/>
        </authorList>
    </citation>
    <scope>NUCLEOTIDE SEQUENCE</scope>
    <source>
        <strain evidence="2">RB6PN25</strain>
    </source>
</reference>
<evidence type="ECO:0000313" key="3">
    <source>
        <dbReference type="Proteomes" id="UP001057702"/>
    </source>
</evidence>
<dbReference type="InterPro" id="IPR051783">
    <property type="entry name" value="NAD(P)-dependent_oxidoreduct"/>
</dbReference>
<dbReference type="RefSeq" id="WP_255920085.1">
    <property type="nucleotide sequence ID" value="NZ_JANFNG010000006.1"/>
</dbReference>
<feature type="domain" description="NAD-dependent epimerase/dehydratase" evidence="1">
    <location>
        <begin position="2"/>
        <end position="213"/>
    </location>
</feature>
<dbReference type="PANTHER" id="PTHR48079:SF6">
    <property type="entry name" value="NAD(P)-BINDING DOMAIN-CONTAINING PROTEIN-RELATED"/>
    <property type="match status" value="1"/>
</dbReference>
<evidence type="ECO:0000313" key="2">
    <source>
        <dbReference type="EMBL" id="MCQ4081185.1"/>
    </source>
</evidence>
<sequence>MILLTGASGFVGRAALAALTRRGASLRLLTHRRPIDPVDGDAERIAGDLADPASLAGVCEGVDTLVHCASAIEGNEGDGKHGEDQERCTAVNVHGTAALVTEARRAGVRRIVHLSTAAVYGTGPHAGITENAVECAPASVTSRTRLLAERSVLAAGGTVVRPMFVYGPGDSRFVPALATALARTPVTVNGARARLSLVAVEDLAEAIAALAHTARPTRGVYHVNHPVPVTVAELHAALTRHLGVPAPAADLTYEDALAFTGAEPRLVRQLALVALDHFYDSTRVWRELGLVPGGFGERFTAYAPWYRRHLGLRQATGRAPVLDPETT</sequence>
<protein>
    <submittedName>
        <fullName evidence="2">NAD-dependent epimerase/dehydratase family protein</fullName>
    </submittedName>
</protein>
<evidence type="ECO:0000259" key="1">
    <source>
        <dbReference type="Pfam" id="PF01370"/>
    </source>
</evidence>
<proteinExistence type="predicted"/>
<name>A0ABT1PXB7_9ACTN</name>
<dbReference type="Pfam" id="PF01370">
    <property type="entry name" value="Epimerase"/>
    <property type="match status" value="1"/>
</dbReference>
<dbReference type="EMBL" id="JANFNG010000006">
    <property type="protein sequence ID" value="MCQ4081185.1"/>
    <property type="molecule type" value="Genomic_DNA"/>
</dbReference>
<dbReference type="Gene3D" id="3.40.50.720">
    <property type="entry name" value="NAD(P)-binding Rossmann-like Domain"/>
    <property type="match status" value="1"/>
</dbReference>
<dbReference type="InterPro" id="IPR036291">
    <property type="entry name" value="NAD(P)-bd_dom_sf"/>
</dbReference>
<organism evidence="2 3">
    <name type="scientific">Streptomyces humicola</name>
    <dbReference type="NCBI Taxonomy" id="2953240"/>
    <lineage>
        <taxon>Bacteria</taxon>
        <taxon>Bacillati</taxon>
        <taxon>Actinomycetota</taxon>
        <taxon>Actinomycetes</taxon>
        <taxon>Kitasatosporales</taxon>
        <taxon>Streptomycetaceae</taxon>
        <taxon>Streptomyces</taxon>
    </lineage>
</organism>
<gene>
    <name evidence="2" type="ORF">NGB36_11390</name>
</gene>
<dbReference type="InterPro" id="IPR001509">
    <property type="entry name" value="Epimerase_deHydtase"/>
</dbReference>
<dbReference type="PANTHER" id="PTHR48079">
    <property type="entry name" value="PROTEIN YEEZ"/>
    <property type="match status" value="1"/>
</dbReference>
<dbReference type="Proteomes" id="UP001057702">
    <property type="component" value="Unassembled WGS sequence"/>
</dbReference>
<dbReference type="SUPFAM" id="SSF51735">
    <property type="entry name" value="NAD(P)-binding Rossmann-fold domains"/>
    <property type="match status" value="1"/>
</dbReference>
<comment type="caution">
    <text evidence="2">The sequence shown here is derived from an EMBL/GenBank/DDBJ whole genome shotgun (WGS) entry which is preliminary data.</text>
</comment>